<dbReference type="GO" id="GO:0005886">
    <property type="term" value="C:plasma membrane"/>
    <property type="evidence" value="ECO:0007669"/>
    <property type="project" value="TreeGrafter"/>
</dbReference>
<comment type="similarity">
    <text evidence="2">Belongs to the MIP/aquaporin (TC 1.A.8) family.</text>
</comment>
<feature type="compositionally biased region" description="Basic and acidic residues" evidence="6">
    <location>
        <begin position="110"/>
        <end position="121"/>
    </location>
</feature>
<evidence type="ECO:0000313" key="8">
    <source>
        <dbReference type="Proteomes" id="UP001162480"/>
    </source>
</evidence>
<dbReference type="InterPro" id="IPR023271">
    <property type="entry name" value="Aquaporin-like"/>
</dbReference>
<dbReference type="SUPFAM" id="SSF81338">
    <property type="entry name" value="Aquaporin-like"/>
    <property type="match status" value="1"/>
</dbReference>
<comment type="subcellular location">
    <subcellularLocation>
        <location evidence="1">Membrane</location>
        <topology evidence="1">Multi-pass membrane protein</topology>
    </subcellularLocation>
</comment>
<evidence type="ECO:0000256" key="6">
    <source>
        <dbReference type="SAM" id="MobiDB-lite"/>
    </source>
</evidence>
<keyword evidence="8" id="KW-1185">Reference proteome</keyword>
<evidence type="ECO:0000313" key="7">
    <source>
        <dbReference type="EMBL" id="CAI9719345.1"/>
    </source>
</evidence>
<gene>
    <name evidence="7" type="ORF">OCTVUL_1B015869</name>
</gene>
<dbReference type="PANTHER" id="PTHR19139">
    <property type="entry name" value="AQUAPORIN TRANSPORTER"/>
    <property type="match status" value="1"/>
</dbReference>
<dbReference type="GO" id="GO:0015250">
    <property type="term" value="F:water channel activity"/>
    <property type="evidence" value="ECO:0007669"/>
    <property type="project" value="TreeGrafter"/>
</dbReference>
<accession>A0AA36F0S4</accession>
<evidence type="ECO:0000256" key="1">
    <source>
        <dbReference type="ARBA" id="ARBA00004141"/>
    </source>
</evidence>
<dbReference type="InterPro" id="IPR034294">
    <property type="entry name" value="Aquaporin_transptr"/>
</dbReference>
<evidence type="ECO:0000256" key="3">
    <source>
        <dbReference type="ARBA" id="ARBA00022692"/>
    </source>
</evidence>
<evidence type="ECO:0000256" key="2">
    <source>
        <dbReference type="ARBA" id="ARBA00006175"/>
    </source>
</evidence>
<dbReference type="Pfam" id="PF00230">
    <property type="entry name" value="MIP"/>
    <property type="match status" value="1"/>
</dbReference>
<dbReference type="AlphaFoldDB" id="A0AA36F0S4"/>
<keyword evidence="4" id="KW-1133">Transmembrane helix</keyword>
<dbReference type="EMBL" id="OX597816">
    <property type="protein sequence ID" value="CAI9719345.1"/>
    <property type="molecule type" value="Genomic_DNA"/>
</dbReference>
<evidence type="ECO:0000256" key="5">
    <source>
        <dbReference type="ARBA" id="ARBA00023136"/>
    </source>
</evidence>
<proteinExistence type="inferred from homology"/>
<keyword evidence="5" id="KW-0472">Membrane</keyword>
<name>A0AA36F0S4_OCTVU</name>
<organism evidence="7 8">
    <name type="scientific">Octopus vulgaris</name>
    <name type="common">Common octopus</name>
    <dbReference type="NCBI Taxonomy" id="6645"/>
    <lineage>
        <taxon>Eukaryota</taxon>
        <taxon>Metazoa</taxon>
        <taxon>Spiralia</taxon>
        <taxon>Lophotrochozoa</taxon>
        <taxon>Mollusca</taxon>
        <taxon>Cephalopoda</taxon>
        <taxon>Coleoidea</taxon>
        <taxon>Octopodiformes</taxon>
        <taxon>Octopoda</taxon>
        <taxon>Incirrata</taxon>
        <taxon>Octopodidae</taxon>
        <taxon>Octopus</taxon>
    </lineage>
</organism>
<reference evidence="7" key="1">
    <citation type="submission" date="2023-08" db="EMBL/GenBank/DDBJ databases">
        <authorList>
            <person name="Alioto T."/>
            <person name="Alioto T."/>
            <person name="Gomez Garrido J."/>
        </authorList>
    </citation>
    <scope>NUCLEOTIDE SEQUENCE</scope>
</reference>
<feature type="region of interest" description="Disordered" evidence="6">
    <location>
        <begin position="100"/>
        <end position="121"/>
    </location>
</feature>
<keyword evidence="3" id="KW-0812">Transmembrane</keyword>
<sequence>MVKITPLPNHVTGALANKSGCLMNPALNFGPAVVTGDWRSQWIYWVGDLLGGVVGTLMYDKVFSSTSDEKCHLRSCCLGVRSPDEKREPIMFDDIETKSGGKMYTSLPGEKPKEPDEITTM</sequence>
<protein>
    <submittedName>
        <fullName evidence="7">Aquaporin AQPAe.a-like</fullName>
    </submittedName>
</protein>
<dbReference type="PANTHER" id="PTHR19139:SF199">
    <property type="entry name" value="MIP17260P"/>
    <property type="match status" value="1"/>
</dbReference>
<evidence type="ECO:0000256" key="4">
    <source>
        <dbReference type="ARBA" id="ARBA00022989"/>
    </source>
</evidence>
<dbReference type="Proteomes" id="UP001162480">
    <property type="component" value="Chromosome 3"/>
</dbReference>
<dbReference type="InterPro" id="IPR000425">
    <property type="entry name" value="MIP"/>
</dbReference>
<dbReference type="Gene3D" id="1.20.1080.10">
    <property type="entry name" value="Glycerol uptake facilitator protein"/>
    <property type="match status" value="1"/>
</dbReference>